<feature type="compositionally biased region" description="Basic and acidic residues" evidence="1">
    <location>
        <begin position="514"/>
        <end position="537"/>
    </location>
</feature>
<feature type="region of interest" description="Disordered" evidence="1">
    <location>
        <begin position="420"/>
        <end position="442"/>
    </location>
</feature>
<dbReference type="HOGENOM" id="CLU_015848_0_1_1"/>
<dbReference type="RefSeq" id="XP_001225980.1">
    <property type="nucleotide sequence ID" value="XM_001225979.1"/>
</dbReference>
<name>Q2GUN0_CHAGB</name>
<dbReference type="EMBL" id="CH408033">
    <property type="protein sequence ID" value="EAQ87071.1"/>
    <property type="molecule type" value="Genomic_DNA"/>
</dbReference>
<evidence type="ECO:0008006" key="5">
    <source>
        <dbReference type="Google" id="ProtNLM"/>
    </source>
</evidence>
<proteinExistence type="predicted"/>
<feature type="region of interest" description="Disordered" evidence="1">
    <location>
        <begin position="82"/>
        <end position="184"/>
    </location>
</feature>
<accession>Q2GUN0</accession>
<evidence type="ECO:0000256" key="2">
    <source>
        <dbReference type="SAM" id="Phobius"/>
    </source>
</evidence>
<feature type="compositionally biased region" description="Basic and acidic residues" evidence="1">
    <location>
        <begin position="244"/>
        <end position="261"/>
    </location>
</feature>
<evidence type="ECO:0000256" key="1">
    <source>
        <dbReference type="SAM" id="MobiDB-lite"/>
    </source>
</evidence>
<reference evidence="4" key="1">
    <citation type="journal article" date="2015" name="Genome Announc.">
        <title>Draft genome sequence of the cellulolytic fungus Chaetomium globosum.</title>
        <authorList>
            <person name="Cuomo C.A."/>
            <person name="Untereiner W.A."/>
            <person name="Ma L.-J."/>
            <person name="Grabherr M."/>
            <person name="Birren B.W."/>
        </authorList>
    </citation>
    <scope>NUCLEOTIDE SEQUENCE [LARGE SCALE GENOMIC DNA]</scope>
    <source>
        <strain evidence="4">ATCC 6205 / CBS 148.51 / DSM 1962 / NBRC 6347 / NRRL 1970</strain>
    </source>
</reference>
<keyword evidence="2" id="KW-0812">Transmembrane</keyword>
<feature type="transmembrane region" description="Helical" evidence="2">
    <location>
        <begin position="327"/>
        <end position="354"/>
    </location>
</feature>
<organism evidence="3 4">
    <name type="scientific">Chaetomium globosum (strain ATCC 6205 / CBS 148.51 / DSM 1962 / NBRC 6347 / NRRL 1970)</name>
    <name type="common">Soil fungus</name>
    <dbReference type="NCBI Taxonomy" id="306901"/>
    <lineage>
        <taxon>Eukaryota</taxon>
        <taxon>Fungi</taxon>
        <taxon>Dikarya</taxon>
        <taxon>Ascomycota</taxon>
        <taxon>Pezizomycotina</taxon>
        <taxon>Sordariomycetes</taxon>
        <taxon>Sordariomycetidae</taxon>
        <taxon>Sordariales</taxon>
        <taxon>Chaetomiaceae</taxon>
        <taxon>Chaetomium</taxon>
    </lineage>
</organism>
<dbReference type="InParanoid" id="Q2GUN0"/>
<sequence>MAERLPQRAEAPAQTVDDDNTYFGAGDAYHANNTSPPRPALAADEIPATPTTEQPPPHTVSQNARALPPDRHQSAIRLRRLRGPTLSSGLLPLNNVEQEPLGGRRRSSSEPQRPAIPTATAWTALPPVVEAQSHQNRDHVPTPVPSREAAAIVDGAPTHRRRHFPGRRRLTVQEPPHSHAPDKDCYDSRIVDILDVVDPEVATLSSITNIQNSLFIPSLGKWVNRRPTYDLSQVPRIPGASPPSKEDVAAAESAGERRPPEGARSPSLSSVLSDTQYAILPNDASLEGWPEEDIKALNDYVRHMLHSRRSKIKQRLKGFGKYARRPLGFLVTLYATLITLFGLAWVLFLIGWIYVGDRQLYAIDVIDYTLVALFGIVGDGLAPFRAVDTYHMMFVAHYHRKTWKLRSKLLLPDLQDHNDLPTGNKQDQSNQDPEAQSRSKEEKQDHCLQISLGICTWAVSAHLLPAAVTTTILCCSITTNILAGVLISIGDRRTRKQDVLERLLKQDLTGEVMKKMEKKKEKEAEREDAKRGSEDSKTSLAAGPSIPAQAKKECNGDEIRPGNKGPTSIHDFNSVREGEEPNNAHFEIPGAFPPFERGTRVE</sequence>
<feature type="compositionally biased region" description="Basic residues" evidence="1">
    <location>
        <begin position="158"/>
        <end position="170"/>
    </location>
</feature>
<feature type="region of interest" description="Disordered" evidence="1">
    <location>
        <begin position="233"/>
        <end position="269"/>
    </location>
</feature>
<dbReference type="InterPro" id="IPR021369">
    <property type="entry name" value="DUF2985"/>
</dbReference>
<gene>
    <name evidence="3" type="ORF">CHGG_08324</name>
</gene>
<protein>
    <recommendedName>
        <fullName evidence="5">Integral membrane protein</fullName>
    </recommendedName>
</protein>
<keyword evidence="4" id="KW-1185">Reference proteome</keyword>
<evidence type="ECO:0000313" key="4">
    <source>
        <dbReference type="Proteomes" id="UP000001056"/>
    </source>
</evidence>
<feature type="transmembrane region" description="Helical" evidence="2">
    <location>
        <begin position="360"/>
        <end position="384"/>
    </location>
</feature>
<evidence type="ECO:0000313" key="3">
    <source>
        <dbReference type="EMBL" id="EAQ87071.1"/>
    </source>
</evidence>
<feature type="compositionally biased region" description="Basic and acidic residues" evidence="1">
    <location>
        <begin position="550"/>
        <end position="561"/>
    </location>
</feature>
<keyword evidence="2" id="KW-0472">Membrane</keyword>
<dbReference type="Proteomes" id="UP000001056">
    <property type="component" value="Unassembled WGS sequence"/>
</dbReference>
<feature type="region of interest" description="Disordered" evidence="1">
    <location>
        <begin position="514"/>
        <end position="602"/>
    </location>
</feature>
<dbReference type="AlphaFoldDB" id="Q2GUN0"/>
<keyword evidence="2" id="KW-1133">Transmembrane helix</keyword>
<feature type="compositionally biased region" description="Polar residues" evidence="1">
    <location>
        <begin position="421"/>
        <end position="434"/>
    </location>
</feature>
<dbReference type="PANTHER" id="PTHR35872:SF2">
    <property type="entry name" value="INTEGRAL MEMBRANE PROTEIN (AFU_ORTHOLOGUE AFUA_5G07110)"/>
    <property type="match status" value="1"/>
</dbReference>
<dbReference type="Pfam" id="PF11204">
    <property type="entry name" value="DUF2985"/>
    <property type="match status" value="1"/>
</dbReference>
<dbReference type="OrthoDB" id="3365211at2759"/>
<feature type="region of interest" description="Disordered" evidence="1">
    <location>
        <begin position="1"/>
        <end position="70"/>
    </location>
</feature>
<dbReference type="eggNOG" id="ENOG502RQQT">
    <property type="taxonomic scope" value="Eukaryota"/>
</dbReference>
<feature type="transmembrane region" description="Helical" evidence="2">
    <location>
        <begin position="470"/>
        <end position="489"/>
    </location>
</feature>
<dbReference type="GeneID" id="4393895"/>
<dbReference type="PANTHER" id="PTHR35872">
    <property type="entry name" value="INTEGRAL MEMBRANE PROTEIN (AFU_ORTHOLOGUE AFUA_5G07110)"/>
    <property type="match status" value="1"/>
</dbReference>
<dbReference type="VEuPathDB" id="FungiDB:CHGG_08324"/>